<reference evidence="4 5" key="1">
    <citation type="submission" date="2019-05" db="EMBL/GenBank/DDBJ databases">
        <title>Mumia sp. nov., isolated from the intestinal contents of plateau pika (Ochotona curzoniae) in the Qinghai-Tibet plateau of China.</title>
        <authorList>
            <person name="Tian Z."/>
        </authorList>
    </citation>
    <scope>NUCLEOTIDE SEQUENCE [LARGE SCALE GENOMIC DNA]</scope>
    <source>
        <strain evidence="5">527</strain>
        <strain evidence="4">Z527</strain>
    </source>
</reference>
<proteinExistence type="predicted"/>
<feature type="transmembrane region" description="Helical" evidence="1">
    <location>
        <begin position="12"/>
        <end position="41"/>
    </location>
</feature>
<evidence type="ECO:0000259" key="2">
    <source>
        <dbReference type="Pfam" id="PF23636"/>
    </source>
</evidence>
<dbReference type="Proteomes" id="UP000306740">
    <property type="component" value="Unassembled WGS sequence"/>
</dbReference>
<evidence type="ECO:0000256" key="1">
    <source>
        <dbReference type="SAM" id="Phobius"/>
    </source>
</evidence>
<dbReference type="AlphaFoldDB" id="A0A5C4ML26"/>
<evidence type="ECO:0000313" key="5">
    <source>
        <dbReference type="Proteomes" id="UP000306740"/>
    </source>
</evidence>
<feature type="domain" description="DUF7144" evidence="2">
    <location>
        <begin position="18"/>
        <end position="129"/>
    </location>
</feature>
<sequence>MSTRTGTGTSNPWAQGLTIFAATMLAIIGFVQVFQGIAAIAKDDVLVTTENYVYAFNTTTWGWIHLVLGVLFIVIAFAIMSGNAFARGAGIGLAILSIIANFLWLPYYPIWAVVIIAFNVFLIWALANYTPDFES</sequence>
<dbReference type="EMBL" id="VDFR01000093">
    <property type="protein sequence ID" value="TNC42562.1"/>
    <property type="molecule type" value="Genomic_DNA"/>
</dbReference>
<dbReference type="RefSeq" id="WP_139087247.1">
    <property type="nucleotide sequence ID" value="NZ_VDFR01000089.1"/>
</dbReference>
<dbReference type="EMBL" id="VDFR01000089">
    <property type="protein sequence ID" value="TNC43069.1"/>
    <property type="molecule type" value="Genomic_DNA"/>
</dbReference>
<name>A0A5C4ML26_9ACTN</name>
<dbReference type="InterPro" id="IPR055568">
    <property type="entry name" value="DUF7144"/>
</dbReference>
<keyword evidence="1" id="KW-0472">Membrane</keyword>
<protein>
    <recommendedName>
        <fullName evidence="2">DUF7144 domain-containing protein</fullName>
    </recommendedName>
</protein>
<dbReference type="OrthoDB" id="4482242at2"/>
<organism evidence="4 5">
    <name type="scientific">Mumia zhuanghuii</name>
    <dbReference type="NCBI Taxonomy" id="2585211"/>
    <lineage>
        <taxon>Bacteria</taxon>
        <taxon>Bacillati</taxon>
        <taxon>Actinomycetota</taxon>
        <taxon>Actinomycetes</taxon>
        <taxon>Propionibacteriales</taxon>
        <taxon>Nocardioidaceae</taxon>
        <taxon>Mumia</taxon>
    </lineage>
</organism>
<evidence type="ECO:0000313" key="3">
    <source>
        <dbReference type="EMBL" id="TNC42562.1"/>
    </source>
</evidence>
<accession>A0A5C4ML26</accession>
<comment type="caution">
    <text evidence="4">The sequence shown here is derived from an EMBL/GenBank/DDBJ whole genome shotgun (WGS) entry which is preliminary data.</text>
</comment>
<feature type="transmembrane region" description="Helical" evidence="1">
    <location>
        <begin position="84"/>
        <end position="104"/>
    </location>
</feature>
<gene>
    <name evidence="4" type="ORF">FHE65_19585</name>
    <name evidence="3" type="ORF">FHE65_20710</name>
</gene>
<evidence type="ECO:0000313" key="4">
    <source>
        <dbReference type="EMBL" id="TNC43069.1"/>
    </source>
</evidence>
<feature type="transmembrane region" description="Helical" evidence="1">
    <location>
        <begin position="61"/>
        <end position="79"/>
    </location>
</feature>
<feature type="transmembrane region" description="Helical" evidence="1">
    <location>
        <begin position="110"/>
        <end position="129"/>
    </location>
</feature>
<keyword evidence="1" id="KW-1133">Transmembrane helix</keyword>
<keyword evidence="1" id="KW-0812">Transmembrane</keyword>
<dbReference type="Pfam" id="PF23636">
    <property type="entry name" value="DUF7144"/>
    <property type="match status" value="1"/>
</dbReference>